<feature type="transmembrane region" description="Helical" evidence="1">
    <location>
        <begin position="223"/>
        <end position="243"/>
    </location>
</feature>
<keyword evidence="1" id="KW-1133">Transmembrane helix</keyword>
<evidence type="ECO:0000313" key="4">
    <source>
        <dbReference type="Proteomes" id="UP000184112"/>
    </source>
</evidence>
<dbReference type="EMBL" id="FQWH01000002">
    <property type="protein sequence ID" value="SHG26957.1"/>
    <property type="molecule type" value="Genomic_DNA"/>
</dbReference>
<accession>A0A1M5IFD3</accession>
<feature type="transmembrane region" description="Helical" evidence="1">
    <location>
        <begin position="59"/>
        <end position="79"/>
    </location>
</feature>
<feature type="transmembrane region" description="Helical" evidence="1">
    <location>
        <begin position="181"/>
        <end position="197"/>
    </location>
</feature>
<feature type="transmembrane region" description="Helical" evidence="1">
    <location>
        <begin position="6"/>
        <end position="23"/>
    </location>
</feature>
<organism evidence="3 4">
    <name type="scientific">Flavobacterium johnsoniae</name>
    <name type="common">Cytophaga johnsonae</name>
    <dbReference type="NCBI Taxonomy" id="986"/>
    <lineage>
        <taxon>Bacteria</taxon>
        <taxon>Pseudomonadati</taxon>
        <taxon>Bacteroidota</taxon>
        <taxon>Flavobacteriia</taxon>
        <taxon>Flavobacteriales</taxon>
        <taxon>Flavobacteriaceae</taxon>
        <taxon>Flavobacterium</taxon>
    </lineage>
</organism>
<dbReference type="InterPro" id="IPR005804">
    <property type="entry name" value="FA_desaturase_dom"/>
</dbReference>
<evidence type="ECO:0000256" key="1">
    <source>
        <dbReference type="SAM" id="Phobius"/>
    </source>
</evidence>
<dbReference type="InterPro" id="IPR012171">
    <property type="entry name" value="Fatty_acid_desaturase"/>
</dbReference>
<keyword evidence="1" id="KW-0472">Membrane</keyword>
<keyword evidence="1" id="KW-0812">Transmembrane</keyword>
<evidence type="ECO:0000259" key="2">
    <source>
        <dbReference type="Pfam" id="PF00487"/>
    </source>
</evidence>
<protein>
    <submittedName>
        <fullName evidence="3">Linoleoyl-CoA desaturase</fullName>
    </submittedName>
</protein>
<dbReference type="GO" id="GO:0016020">
    <property type="term" value="C:membrane"/>
    <property type="evidence" value="ECO:0007669"/>
    <property type="project" value="TreeGrafter"/>
</dbReference>
<feature type="transmembrane region" description="Helical" evidence="1">
    <location>
        <begin position="85"/>
        <end position="102"/>
    </location>
</feature>
<proteinExistence type="predicted"/>
<dbReference type="GO" id="GO:0008610">
    <property type="term" value="P:lipid biosynthetic process"/>
    <property type="evidence" value="ECO:0007669"/>
    <property type="project" value="UniProtKB-ARBA"/>
</dbReference>
<dbReference type="AlphaFoldDB" id="A0A1M5IFD3"/>
<dbReference type="GO" id="GO:0016717">
    <property type="term" value="F:oxidoreductase activity, acting on paired donors, with oxidation of a pair of donors resulting in the reduction of molecular oxygen to two molecules of water"/>
    <property type="evidence" value="ECO:0007669"/>
    <property type="project" value="TreeGrafter"/>
</dbReference>
<feature type="domain" description="Fatty acid desaturase" evidence="2">
    <location>
        <begin position="85"/>
        <end position="358"/>
    </location>
</feature>
<name>A0A1M5IFD3_FLAJO</name>
<feature type="transmembrane region" description="Helical" evidence="1">
    <location>
        <begin position="249"/>
        <end position="272"/>
    </location>
</feature>
<dbReference type="PANTHER" id="PTHR19353">
    <property type="entry name" value="FATTY ACID DESATURASE 2"/>
    <property type="match status" value="1"/>
</dbReference>
<dbReference type="Proteomes" id="UP000184112">
    <property type="component" value="Unassembled WGS sequence"/>
</dbReference>
<dbReference type="Pfam" id="PF00487">
    <property type="entry name" value="FA_desaturase"/>
    <property type="match status" value="1"/>
</dbReference>
<dbReference type="PANTHER" id="PTHR19353:SF19">
    <property type="entry name" value="DELTA(5) FATTY ACID DESATURASE C-RELATED"/>
    <property type="match status" value="1"/>
</dbReference>
<sequence>MCFNFFLLNLIVQFLAIPIMEKLKRPVYLKAGSDDFFKKMRTEVNETVLQNSSLYHFNVIKSLGLLVLFFLFYSCILLFGSNTSLLFLFYILCGFTMIVLFINAFHDAAHGALFKKAKHNEWFLYVLELFGSNHWLWMRRHINLHHAYPNVPDWDIDIKQSDIIRIFPNSPLFEYHRYQHIYMWFIYPLYSLNWIYIRDFKDFFGTKNNYVKKVVEVIPRKQIFILFAAKIINLFYILFIPMLVLNQPWYLVLAGWFAMHLFGSVLGVVALVSTHVDEDAHFPGTDEDGNLSATWAVHQMIVTKDFSTNSKLANFLYGGFTHHVAHHLFPGVGHTYYPYITPIIMRYAKEYDLPYTSYPFYHAVRSHFRMLKSKGVKENILMTGEI</sequence>
<gene>
    <name evidence="3" type="ORF">SAMN05444388_10274</name>
</gene>
<evidence type="ECO:0000313" key="3">
    <source>
        <dbReference type="EMBL" id="SHG26957.1"/>
    </source>
</evidence>
<reference evidence="3 4" key="1">
    <citation type="submission" date="2016-11" db="EMBL/GenBank/DDBJ databases">
        <authorList>
            <person name="Jaros S."/>
            <person name="Januszkiewicz K."/>
            <person name="Wedrychowicz H."/>
        </authorList>
    </citation>
    <scope>NUCLEOTIDE SEQUENCE [LARGE SCALE GENOMIC DNA]</scope>
    <source>
        <strain evidence="3 4">DSM 6792</strain>
    </source>
</reference>